<reference evidence="2" key="2">
    <citation type="submission" date="2011-02" db="EMBL/GenBank/DDBJ databases">
        <authorList>
            <person name="MacLean D."/>
        </authorList>
    </citation>
    <scope>NUCLEOTIDE SEQUENCE</scope>
</reference>
<gene>
    <name evidence="2" type="primary">AlNc14C83G5358</name>
    <name evidence="2" type="ORF">ALNC14_060970</name>
</gene>
<dbReference type="AlphaFoldDB" id="F0WFH2"/>
<dbReference type="HOGENOM" id="CLU_1417491_0_0_1"/>
<dbReference type="EMBL" id="FR824128">
    <property type="protein sequence ID" value="CCA19954.1"/>
    <property type="molecule type" value="Genomic_DNA"/>
</dbReference>
<reference evidence="2" key="1">
    <citation type="journal article" date="2011" name="PLoS Biol.">
        <title>Gene gain and loss during evolution of obligate parasitism in the white rust pathogen of Arabidopsis thaliana.</title>
        <authorList>
            <person name="Kemen E."/>
            <person name="Gardiner A."/>
            <person name="Schultz-Larsen T."/>
            <person name="Kemen A.C."/>
            <person name="Balmuth A.L."/>
            <person name="Robert-Seilaniantz A."/>
            <person name="Bailey K."/>
            <person name="Holub E."/>
            <person name="Studholme D.J."/>
            <person name="Maclean D."/>
            <person name="Jones J.D."/>
        </authorList>
    </citation>
    <scope>NUCLEOTIDE SEQUENCE</scope>
</reference>
<feature type="compositionally biased region" description="Basic residues" evidence="1">
    <location>
        <begin position="112"/>
        <end position="121"/>
    </location>
</feature>
<evidence type="ECO:0000313" key="2">
    <source>
        <dbReference type="EMBL" id="CCA19954.1"/>
    </source>
</evidence>
<sequence>MFRVPVPFIHGWPITYGPEQINADDGCVYVEPPILCSILSPQHEHSSDEIESEELDEKQSSCLSDSEADFELVLSDEWKSLLRFQQRQGHQGMGSTRKKQANLQSATESLQKKRSKGTKKKKKAMVKWQERLRAEIINGNEDSEAFEEFVRSMNATDTQAHHLKQLEYTMDEMFKQYCCSSKRVMWPAYSID</sequence>
<organism evidence="2">
    <name type="scientific">Albugo laibachii Nc14</name>
    <dbReference type="NCBI Taxonomy" id="890382"/>
    <lineage>
        <taxon>Eukaryota</taxon>
        <taxon>Sar</taxon>
        <taxon>Stramenopiles</taxon>
        <taxon>Oomycota</taxon>
        <taxon>Peronosporomycetes</taxon>
        <taxon>Albuginales</taxon>
        <taxon>Albuginaceae</taxon>
        <taxon>Albugo</taxon>
    </lineage>
</organism>
<evidence type="ECO:0000256" key="1">
    <source>
        <dbReference type="SAM" id="MobiDB-lite"/>
    </source>
</evidence>
<protein>
    <submittedName>
        <fullName evidence="2">AlNc14C83G5358 protein</fullName>
    </submittedName>
</protein>
<feature type="region of interest" description="Disordered" evidence="1">
    <location>
        <begin position="41"/>
        <end position="61"/>
    </location>
</feature>
<name>F0WFH2_9STRA</name>
<proteinExistence type="predicted"/>
<feature type="region of interest" description="Disordered" evidence="1">
    <location>
        <begin position="88"/>
        <end position="121"/>
    </location>
</feature>
<accession>F0WFH2</accession>